<dbReference type="Proteomes" id="UP001596473">
    <property type="component" value="Unassembled WGS sequence"/>
</dbReference>
<feature type="transmembrane region" description="Helical" evidence="4">
    <location>
        <begin position="151"/>
        <end position="170"/>
    </location>
</feature>
<dbReference type="SMART" id="SM00283">
    <property type="entry name" value="MA"/>
    <property type="match status" value="1"/>
</dbReference>
<dbReference type="PANTHER" id="PTHR43531:SF11">
    <property type="entry name" value="METHYL-ACCEPTING CHEMOTAXIS PROTEIN 3"/>
    <property type="match status" value="1"/>
</dbReference>
<dbReference type="EMBL" id="JBHTBQ010000019">
    <property type="protein sequence ID" value="MFC7420613.1"/>
    <property type="molecule type" value="Genomic_DNA"/>
</dbReference>
<protein>
    <submittedName>
        <fullName evidence="6">Methyl-accepting chemotaxis protein</fullName>
    </submittedName>
</protein>
<keyword evidence="1" id="KW-0145">Chemotaxis</keyword>
<proteinExistence type="inferred from homology"/>
<dbReference type="RefSeq" id="WP_380188206.1">
    <property type="nucleotide sequence ID" value="NZ_JBHTBQ010000019.1"/>
</dbReference>
<evidence type="ECO:0000256" key="4">
    <source>
        <dbReference type="SAM" id="Phobius"/>
    </source>
</evidence>
<sequence>MAIPTMKKIFITRALLFLVFIAILYSILYYNKDSADQLYLAQRQQHASLWLIAQLHKNPAQPNAIFNQPQAQEIYKEIRHDNTELNAQSFIQAAGFNQSEQSIFQDIIKEPNQANSSSNQKTPALINNLSASLEKRHAEKVKNNHQQQQDLFLIISVSTLILSCICVLLISQTYMGIIHRIGCGPGEARRLILEVVAGNLRGEFAANHKNSLLYALHNMIEKLHEVLAEISETSHLLAKTSHLINASAKDLTYNAMEQATSIEETSAYLEQLTATVAQNNESTRITEDISVHSSMNAIAGGEAVKKTVLAMREIAKKISIIDDIAYQTNLLALNAAIEAARAGEQGKGFAVVAAEVRKLAERSQTAAQEISILASNSVEQAEHAGSLLNEIVPSIRKTADLVQEISAASREQLIGIEQINLSATKLNNVTQATAIAAEDLSNTSDELSMHAQKLEDVIGFFKMK</sequence>
<dbReference type="PANTHER" id="PTHR43531">
    <property type="entry name" value="PROTEIN ICFG"/>
    <property type="match status" value="1"/>
</dbReference>
<keyword evidence="4" id="KW-1133">Transmembrane helix</keyword>
<evidence type="ECO:0000313" key="7">
    <source>
        <dbReference type="Proteomes" id="UP001596473"/>
    </source>
</evidence>
<evidence type="ECO:0000313" key="6">
    <source>
        <dbReference type="EMBL" id="MFC7420613.1"/>
    </source>
</evidence>
<dbReference type="InterPro" id="IPR004089">
    <property type="entry name" value="MCPsignal_dom"/>
</dbReference>
<keyword evidence="4" id="KW-0812">Transmembrane</keyword>
<evidence type="ECO:0000256" key="2">
    <source>
        <dbReference type="ARBA" id="ARBA00029447"/>
    </source>
</evidence>
<keyword evidence="4" id="KW-0472">Membrane</keyword>
<gene>
    <name evidence="6" type="ORF">ACFQNF_12095</name>
</gene>
<reference evidence="7" key="1">
    <citation type="journal article" date="2019" name="Int. J. Syst. Evol. Microbiol.">
        <title>The Global Catalogue of Microorganisms (GCM) 10K type strain sequencing project: providing services to taxonomists for standard genome sequencing and annotation.</title>
        <authorList>
            <consortium name="The Broad Institute Genomics Platform"/>
            <consortium name="The Broad Institute Genome Sequencing Center for Infectious Disease"/>
            <person name="Wu L."/>
            <person name="Ma J."/>
        </authorList>
    </citation>
    <scope>NUCLEOTIDE SEQUENCE [LARGE SCALE GENOMIC DNA]</scope>
    <source>
        <strain evidence="7">CCUG 62945</strain>
    </source>
</reference>
<organism evidence="6 7">
    <name type="scientific">Iodobacter arcticus</name>
    <dbReference type="NCBI Taxonomy" id="590593"/>
    <lineage>
        <taxon>Bacteria</taxon>
        <taxon>Pseudomonadati</taxon>
        <taxon>Pseudomonadota</taxon>
        <taxon>Betaproteobacteria</taxon>
        <taxon>Neisseriales</taxon>
        <taxon>Chitinibacteraceae</taxon>
        <taxon>Iodobacter</taxon>
    </lineage>
</organism>
<evidence type="ECO:0000256" key="1">
    <source>
        <dbReference type="ARBA" id="ARBA00022500"/>
    </source>
</evidence>
<dbReference type="Gene3D" id="1.10.287.950">
    <property type="entry name" value="Methyl-accepting chemotaxis protein"/>
    <property type="match status" value="1"/>
</dbReference>
<evidence type="ECO:0000256" key="3">
    <source>
        <dbReference type="PROSITE-ProRule" id="PRU00284"/>
    </source>
</evidence>
<name>A0ABW2QYF7_9NEIS</name>
<keyword evidence="3" id="KW-0807">Transducer</keyword>
<accession>A0ABW2QYF7</accession>
<dbReference type="SUPFAM" id="SSF58104">
    <property type="entry name" value="Methyl-accepting chemotaxis protein (MCP) signaling domain"/>
    <property type="match status" value="1"/>
</dbReference>
<comment type="similarity">
    <text evidence="2">Belongs to the methyl-accepting chemotaxis (MCP) protein family.</text>
</comment>
<dbReference type="PROSITE" id="PS50111">
    <property type="entry name" value="CHEMOTAXIS_TRANSDUC_2"/>
    <property type="match status" value="1"/>
</dbReference>
<keyword evidence="7" id="KW-1185">Reference proteome</keyword>
<dbReference type="InterPro" id="IPR051310">
    <property type="entry name" value="MCP_chemotaxis"/>
</dbReference>
<feature type="transmembrane region" description="Helical" evidence="4">
    <location>
        <begin position="12"/>
        <end position="30"/>
    </location>
</feature>
<comment type="caution">
    <text evidence="6">The sequence shown here is derived from an EMBL/GenBank/DDBJ whole genome shotgun (WGS) entry which is preliminary data.</text>
</comment>
<dbReference type="Pfam" id="PF00015">
    <property type="entry name" value="MCPsignal"/>
    <property type="match status" value="1"/>
</dbReference>
<evidence type="ECO:0000259" key="5">
    <source>
        <dbReference type="PROSITE" id="PS50111"/>
    </source>
</evidence>
<feature type="domain" description="Methyl-accepting transducer" evidence="5">
    <location>
        <begin position="233"/>
        <end position="448"/>
    </location>
</feature>